<accession>A0A9J6A8W6</accession>
<evidence type="ECO:0000313" key="2">
    <source>
        <dbReference type="Proteomes" id="UP000824120"/>
    </source>
</evidence>
<dbReference type="AlphaFoldDB" id="A0A9J6A8W6"/>
<gene>
    <name evidence="1" type="ORF">H5410_006082</name>
</gene>
<protein>
    <submittedName>
        <fullName evidence="1">Uncharacterized protein</fullName>
    </submittedName>
</protein>
<evidence type="ECO:0000313" key="1">
    <source>
        <dbReference type="EMBL" id="KAG5620864.1"/>
    </source>
</evidence>
<dbReference type="Proteomes" id="UP000824120">
    <property type="component" value="Chromosome 2"/>
</dbReference>
<keyword evidence="2" id="KW-1185">Reference proteome</keyword>
<name>A0A9J6A8W6_SOLCO</name>
<organism evidence="1 2">
    <name type="scientific">Solanum commersonii</name>
    <name type="common">Commerson's wild potato</name>
    <name type="synonym">Commerson's nightshade</name>
    <dbReference type="NCBI Taxonomy" id="4109"/>
    <lineage>
        <taxon>Eukaryota</taxon>
        <taxon>Viridiplantae</taxon>
        <taxon>Streptophyta</taxon>
        <taxon>Embryophyta</taxon>
        <taxon>Tracheophyta</taxon>
        <taxon>Spermatophyta</taxon>
        <taxon>Magnoliopsida</taxon>
        <taxon>eudicotyledons</taxon>
        <taxon>Gunneridae</taxon>
        <taxon>Pentapetalae</taxon>
        <taxon>asterids</taxon>
        <taxon>lamiids</taxon>
        <taxon>Solanales</taxon>
        <taxon>Solanaceae</taxon>
        <taxon>Solanoideae</taxon>
        <taxon>Solaneae</taxon>
        <taxon>Solanum</taxon>
    </lineage>
</organism>
<dbReference type="EMBL" id="JACXVP010000002">
    <property type="protein sequence ID" value="KAG5620864.1"/>
    <property type="molecule type" value="Genomic_DNA"/>
</dbReference>
<proteinExistence type="predicted"/>
<comment type="caution">
    <text evidence="1">The sequence shown here is derived from an EMBL/GenBank/DDBJ whole genome shotgun (WGS) entry which is preliminary data.</text>
</comment>
<reference evidence="1 2" key="1">
    <citation type="submission" date="2020-09" db="EMBL/GenBank/DDBJ databases">
        <title>De no assembly of potato wild relative species, Solanum commersonii.</title>
        <authorList>
            <person name="Cho K."/>
        </authorList>
    </citation>
    <scope>NUCLEOTIDE SEQUENCE [LARGE SCALE GENOMIC DNA]</scope>
    <source>
        <strain evidence="1">LZ3.2</strain>
        <tissue evidence="1">Leaf</tissue>
    </source>
</reference>
<sequence>MKGVQLDTLGTRWLRPCQELSHLEDKGEIYLRMRISEERWELFWWKQDVERDVDIVRACDEKKHKFSSVEV</sequence>